<organism evidence="2 3">
    <name type="scientific">Tunturiibacter empetritectus</name>
    <dbReference type="NCBI Taxonomy" id="3069691"/>
    <lineage>
        <taxon>Bacteria</taxon>
        <taxon>Pseudomonadati</taxon>
        <taxon>Acidobacteriota</taxon>
        <taxon>Terriglobia</taxon>
        <taxon>Terriglobales</taxon>
        <taxon>Acidobacteriaceae</taxon>
        <taxon>Tunturiibacter</taxon>
    </lineage>
</organism>
<dbReference type="Proteomes" id="UP000568106">
    <property type="component" value="Unassembled WGS sequence"/>
</dbReference>
<evidence type="ECO:0000313" key="2">
    <source>
        <dbReference type="EMBL" id="MBB5317968.1"/>
    </source>
</evidence>
<proteinExistence type="predicted"/>
<evidence type="ECO:0000313" key="3">
    <source>
        <dbReference type="Proteomes" id="UP000568106"/>
    </source>
</evidence>
<comment type="caution">
    <text evidence="2">The sequence shown here is derived from an EMBL/GenBank/DDBJ whole genome shotgun (WGS) entry which is preliminary data.</text>
</comment>
<name>A0A7W8MRT3_9BACT</name>
<feature type="region of interest" description="Disordered" evidence="1">
    <location>
        <begin position="33"/>
        <end position="69"/>
    </location>
</feature>
<dbReference type="EMBL" id="JACHDY010000003">
    <property type="protein sequence ID" value="MBB5317968.1"/>
    <property type="molecule type" value="Genomic_DNA"/>
</dbReference>
<evidence type="ECO:0000256" key="1">
    <source>
        <dbReference type="SAM" id="MobiDB-lite"/>
    </source>
</evidence>
<sequence length="115" mass="13180">MGKIARCQHIAFYACPVQPGFWHLGHHSRKTQRHKQLRSSVELTRPEIEEGRDNQSQIRDEQSNVAEQKSLQGGFLTENVIDNLNGLNEINQFDDWSVRPIARKLGIPTSSSPFR</sequence>
<accession>A0A7W8MRT3</accession>
<dbReference type="AlphaFoldDB" id="A0A7W8MRT3"/>
<gene>
    <name evidence="2" type="ORF">HDF09_002654</name>
</gene>
<keyword evidence="3" id="KW-1185">Reference proteome</keyword>
<reference evidence="2" key="1">
    <citation type="submission" date="2020-08" db="EMBL/GenBank/DDBJ databases">
        <title>Genomic Encyclopedia of Type Strains, Phase IV (KMG-V): Genome sequencing to study the core and pangenomes of soil and plant-associated prokaryotes.</title>
        <authorList>
            <person name="Whitman W."/>
        </authorList>
    </citation>
    <scope>NUCLEOTIDE SEQUENCE [LARGE SCALE GENOMIC DNA]</scope>
    <source>
        <strain evidence="2">M8UP27</strain>
    </source>
</reference>
<feature type="compositionally biased region" description="Basic and acidic residues" evidence="1">
    <location>
        <begin position="44"/>
        <end position="62"/>
    </location>
</feature>
<protein>
    <submittedName>
        <fullName evidence="2">Type II secretory pathway component PulM</fullName>
    </submittedName>
</protein>